<keyword evidence="2" id="KW-0539">Nucleus</keyword>
<dbReference type="Pfam" id="PF00385">
    <property type="entry name" value="Chromo"/>
    <property type="match status" value="1"/>
</dbReference>
<accession>A0A915JYV2</accession>
<dbReference type="PROSITE" id="PS50013">
    <property type="entry name" value="CHROMO_2"/>
    <property type="match status" value="1"/>
</dbReference>
<dbReference type="SMART" id="SM00298">
    <property type="entry name" value="CHROMO"/>
    <property type="match status" value="1"/>
</dbReference>
<keyword evidence="5" id="KW-1185">Reference proteome</keyword>
<dbReference type="CDD" id="cd18627">
    <property type="entry name" value="CD_polycomb_like"/>
    <property type="match status" value="1"/>
</dbReference>
<feature type="domain" description="Chromo" evidence="4">
    <location>
        <begin position="9"/>
        <end position="67"/>
    </location>
</feature>
<evidence type="ECO:0000256" key="3">
    <source>
        <dbReference type="SAM" id="MobiDB-lite"/>
    </source>
</evidence>
<dbReference type="GO" id="GO:0000122">
    <property type="term" value="P:negative regulation of transcription by RNA polymerase II"/>
    <property type="evidence" value="ECO:0007669"/>
    <property type="project" value="TreeGrafter"/>
</dbReference>
<feature type="compositionally biased region" description="Low complexity" evidence="3">
    <location>
        <begin position="278"/>
        <end position="289"/>
    </location>
</feature>
<feature type="region of interest" description="Disordered" evidence="3">
    <location>
        <begin position="62"/>
        <end position="305"/>
    </location>
</feature>
<reference evidence="6" key="1">
    <citation type="submission" date="2022-11" db="UniProtKB">
        <authorList>
            <consortium name="WormBaseParasite"/>
        </authorList>
    </citation>
    <scope>IDENTIFICATION</scope>
</reference>
<dbReference type="InterPro" id="IPR016197">
    <property type="entry name" value="Chromo-like_dom_sf"/>
</dbReference>
<evidence type="ECO:0000313" key="5">
    <source>
        <dbReference type="Proteomes" id="UP000887565"/>
    </source>
</evidence>
<dbReference type="WBParaSite" id="nRc.2.0.1.t31552-RA">
    <property type="protein sequence ID" value="nRc.2.0.1.t31552-RA"/>
    <property type="gene ID" value="nRc.2.0.1.g31552"/>
</dbReference>
<dbReference type="PROSITE" id="PS00598">
    <property type="entry name" value="CHROMO_1"/>
    <property type="match status" value="1"/>
</dbReference>
<sequence length="305" mass="32855">MEPITGNVFAAECIKKSRMRKGKIEYLIKWKGWSSKYDSWEPPENILDNRLIQNFEKKQVKAFQQRNCPLKKPEPRATASKANKRKRKRNSTSQSSSSDSFTCKPSTSTTVQSAAKRSSKACRIDSVSPPTPAIETPSPPPVVPGEERDVESPDGDQDAVRFSKKVNSVGGDAERSSRQPTVAPLVIKISSHHQHHEVDEALEDEREGSSCCSENGGAGVASKRGSAAAAGPKTSAADDSFSPPSLLASPPRLSPQGSISRSSNVGKNDSMFMNKPNAEISESSPPSSAHAKNSPENRLATAVIN</sequence>
<dbReference type="AlphaFoldDB" id="A0A915JYV2"/>
<dbReference type="GO" id="GO:0000792">
    <property type="term" value="C:heterochromatin"/>
    <property type="evidence" value="ECO:0007669"/>
    <property type="project" value="TreeGrafter"/>
</dbReference>
<feature type="compositionally biased region" description="Polar residues" evidence="3">
    <location>
        <begin position="256"/>
        <end position="267"/>
    </location>
</feature>
<comment type="subcellular location">
    <subcellularLocation>
        <location evidence="1">Nucleus</location>
    </subcellularLocation>
</comment>
<feature type="compositionally biased region" description="Low complexity" evidence="3">
    <location>
        <begin position="225"/>
        <end position="255"/>
    </location>
</feature>
<feature type="compositionally biased region" description="Pro residues" evidence="3">
    <location>
        <begin position="129"/>
        <end position="143"/>
    </location>
</feature>
<dbReference type="Proteomes" id="UP000887565">
    <property type="component" value="Unplaced"/>
</dbReference>
<evidence type="ECO:0000313" key="6">
    <source>
        <dbReference type="WBParaSite" id="nRc.2.0.1.t31552-RA"/>
    </source>
</evidence>
<dbReference type="InterPro" id="IPR042796">
    <property type="entry name" value="CBX2"/>
</dbReference>
<dbReference type="Gene3D" id="2.40.50.40">
    <property type="match status" value="1"/>
</dbReference>
<dbReference type="GO" id="GO:0035102">
    <property type="term" value="C:PRC1 complex"/>
    <property type="evidence" value="ECO:0007669"/>
    <property type="project" value="InterPro"/>
</dbReference>
<evidence type="ECO:0000259" key="4">
    <source>
        <dbReference type="PROSITE" id="PS50013"/>
    </source>
</evidence>
<protein>
    <submittedName>
        <fullName evidence="6">Chromo domain-containing protein</fullName>
    </submittedName>
</protein>
<dbReference type="SUPFAM" id="SSF54160">
    <property type="entry name" value="Chromo domain-like"/>
    <property type="match status" value="1"/>
</dbReference>
<evidence type="ECO:0000256" key="2">
    <source>
        <dbReference type="ARBA" id="ARBA00023242"/>
    </source>
</evidence>
<dbReference type="InterPro" id="IPR000953">
    <property type="entry name" value="Chromo/chromo_shadow_dom"/>
</dbReference>
<dbReference type="InterPro" id="IPR023780">
    <property type="entry name" value="Chromo_domain"/>
</dbReference>
<organism evidence="5 6">
    <name type="scientific">Romanomermis culicivorax</name>
    <name type="common">Nematode worm</name>
    <dbReference type="NCBI Taxonomy" id="13658"/>
    <lineage>
        <taxon>Eukaryota</taxon>
        <taxon>Metazoa</taxon>
        <taxon>Ecdysozoa</taxon>
        <taxon>Nematoda</taxon>
        <taxon>Enoplea</taxon>
        <taxon>Dorylaimia</taxon>
        <taxon>Mermithida</taxon>
        <taxon>Mermithoidea</taxon>
        <taxon>Mermithidae</taxon>
        <taxon>Romanomermis</taxon>
    </lineage>
</organism>
<dbReference type="PANTHER" id="PTHR46860:SF1">
    <property type="entry name" value="CHROMOBOX PROTEIN HOMOLOG 2"/>
    <property type="match status" value="1"/>
</dbReference>
<evidence type="ECO:0000256" key="1">
    <source>
        <dbReference type="ARBA" id="ARBA00004123"/>
    </source>
</evidence>
<dbReference type="InterPro" id="IPR023779">
    <property type="entry name" value="Chromodomain_CS"/>
</dbReference>
<dbReference type="PANTHER" id="PTHR46860">
    <property type="entry name" value="CHROMOBOX PROTEIN HOMOLOG 2"/>
    <property type="match status" value="1"/>
</dbReference>
<name>A0A915JYV2_ROMCU</name>
<feature type="compositionally biased region" description="Polar residues" evidence="3">
    <location>
        <begin position="99"/>
        <end position="116"/>
    </location>
</feature>
<proteinExistence type="predicted"/>